<sequence>MPTSRFTFKEKHVLKKVLLLGTCLALTACFGGGDSKEFLIDNPTGKPLAISVDDQKITLAAEQSQTIKLDAGQHTLTLENGDKVKFSVFSAMPRSGVSGLINPTRTRYIYVIQKYLAEGVTPSSENGDVHTLTIDGQTVTGPFEDMGSGLFIDNFTKEWELNPTEPFPESMSSTSADNYKTKLFRLEEFKDYYNNQFSPSVEYTENMRITESRYQPPEITAQFTSPELQQNLNEATKIYNDFIHAESAGDQKDLLKAFDKQNREKWRNPKAGGEELTRYYEIMTNLNHTMMSSILELKQ</sequence>
<dbReference type="PROSITE" id="PS51257">
    <property type="entry name" value="PROKAR_LIPOPROTEIN"/>
    <property type="match status" value="1"/>
</dbReference>
<name>A7MIA5_CROS8</name>
<dbReference type="Proteomes" id="UP000000260">
    <property type="component" value="Chromosome"/>
</dbReference>
<evidence type="ECO:0008006" key="3">
    <source>
        <dbReference type="Google" id="ProtNLM"/>
    </source>
</evidence>
<proteinExistence type="predicted"/>
<organism evidence="1 2">
    <name type="scientific">Cronobacter sakazakii (strain ATCC BAA-894)</name>
    <name type="common">Enterobacter sakazakii</name>
    <dbReference type="NCBI Taxonomy" id="290339"/>
    <lineage>
        <taxon>Bacteria</taxon>
        <taxon>Pseudomonadati</taxon>
        <taxon>Pseudomonadota</taxon>
        <taxon>Gammaproteobacteria</taxon>
        <taxon>Enterobacterales</taxon>
        <taxon>Enterobacteriaceae</taxon>
        <taxon>Cronobacter</taxon>
    </lineage>
</organism>
<reference evidence="1 2" key="1">
    <citation type="journal article" date="2010" name="PLoS ONE">
        <title>Genome sequence of Cronobacter sakazakii BAA-894 and comparative genomic hybridization analysis with other Cronobacter species.</title>
        <authorList>
            <person name="Kucerova E."/>
            <person name="Clifton S.W."/>
            <person name="Xia X.Q."/>
            <person name="Long F."/>
            <person name="Porwollik S."/>
            <person name="Fulton L."/>
            <person name="Fronick C."/>
            <person name="Minx P."/>
            <person name="Kyung K."/>
            <person name="Warren W."/>
            <person name="Fulton R."/>
            <person name="Feng D."/>
            <person name="Wollam A."/>
            <person name="Shah N."/>
            <person name="Bhonagiri V."/>
            <person name="Nash W.E."/>
            <person name="Hallsworth-Pepin K."/>
            <person name="Wilson R.K."/>
            <person name="McClelland M."/>
            <person name="Forsythe S.J."/>
        </authorList>
    </citation>
    <scope>NUCLEOTIDE SEQUENCE [LARGE SCALE GENOMIC DNA]</scope>
    <source>
        <strain evidence="1 2">ATCC BAA-894</strain>
    </source>
</reference>
<dbReference type="HOGENOM" id="CLU_1065164_0_0_6"/>
<gene>
    <name evidence="1" type="ordered locus">ESA_03296</name>
</gene>
<evidence type="ECO:0000313" key="1">
    <source>
        <dbReference type="EMBL" id="ABU78517.1"/>
    </source>
</evidence>
<dbReference type="EMBL" id="CP000783">
    <property type="protein sequence ID" value="ABU78517.1"/>
    <property type="molecule type" value="Genomic_DNA"/>
</dbReference>
<accession>A7MIA5</accession>
<dbReference type="AlphaFoldDB" id="A7MIA5"/>
<keyword evidence="2" id="KW-1185">Reference proteome</keyword>
<protein>
    <recommendedName>
        <fullName evidence="3">Lipoprotein</fullName>
    </recommendedName>
</protein>
<dbReference type="KEGG" id="esa:ESA_03296"/>
<evidence type="ECO:0000313" key="2">
    <source>
        <dbReference type="Proteomes" id="UP000000260"/>
    </source>
</evidence>